<reference evidence="1" key="1">
    <citation type="submission" date="2018-02" db="EMBL/GenBank/DDBJ databases">
        <title>Rhizophora mucronata_Transcriptome.</title>
        <authorList>
            <person name="Meera S.P."/>
            <person name="Sreeshan A."/>
            <person name="Augustine A."/>
        </authorList>
    </citation>
    <scope>NUCLEOTIDE SEQUENCE</scope>
    <source>
        <tissue evidence="1">Leaf</tissue>
    </source>
</reference>
<protein>
    <submittedName>
        <fullName evidence="1">Uncharacterized protein MANES_08G097600</fullName>
    </submittedName>
</protein>
<proteinExistence type="predicted"/>
<name>A0A2P2JMU6_RHIMU</name>
<organism evidence="1">
    <name type="scientific">Rhizophora mucronata</name>
    <name type="common">Asiatic mangrove</name>
    <dbReference type="NCBI Taxonomy" id="61149"/>
    <lineage>
        <taxon>Eukaryota</taxon>
        <taxon>Viridiplantae</taxon>
        <taxon>Streptophyta</taxon>
        <taxon>Embryophyta</taxon>
        <taxon>Tracheophyta</taxon>
        <taxon>Spermatophyta</taxon>
        <taxon>Magnoliopsida</taxon>
        <taxon>eudicotyledons</taxon>
        <taxon>Gunneridae</taxon>
        <taxon>Pentapetalae</taxon>
        <taxon>rosids</taxon>
        <taxon>fabids</taxon>
        <taxon>Malpighiales</taxon>
        <taxon>Rhizophoraceae</taxon>
        <taxon>Rhizophora</taxon>
    </lineage>
</organism>
<evidence type="ECO:0000313" key="1">
    <source>
        <dbReference type="EMBL" id="MBW94797.1"/>
    </source>
</evidence>
<accession>A0A2P2JMU6</accession>
<sequence>MAINYSYPGILSTSNSTPSLTKTNTSFTKGRGVPLPNNCGLRAIPLFRFFFSHNDNEYMNIGFV</sequence>
<dbReference type="EMBL" id="GGEC01014314">
    <property type="protein sequence ID" value="MBW94797.1"/>
    <property type="molecule type" value="Transcribed_RNA"/>
</dbReference>
<dbReference type="AlphaFoldDB" id="A0A2P2JMU6"/>